<evidence type="ECO:0000313" key="10">
    <source>
        <dbReference type="EMBL" id="QOY85596.1"/>
    </source>
</evidence>
<evidence type="ECO:0000256" key="8">
    <source>
        <dbReference type="SAM" id="MobiDB-lite"/>
    </source>
</evidence>
<keyword evidence="3" id="KW-0808">Transferase</keyword>
<proteinExistence type="predicted"/>
<dbReference type="Proteomes" id="UP000593892">
    <property type="component" value="Chromosome"/>
</dbReference>
<name>A0A7S7SIL7_PALFE</name>
<feature type="compositionally biased region" description="Basic and acidic residues" evidence="8">
    <location>
        <begin position="417"/>
        <end position="426"/>
    </location>
</feature>
<dbReference type="PROSITE" id="PS50011">
    <property type="entry name" value="PROTEIN_KINASE_DOM"/>
    <property type="match status" value="1"/>
</dbReference>
<dbReference type="PROSITE" id="PS00108">
    <property type="entry name" value="PROTEIN_KINASE_ST"/>
    <property type="match status" value="1"/>
</dbReference>
<evidence type="ECO:0000256" key="5">
    <source>
        <dbReference type="ARBA" id="ARBA00022777"/>
    </source>
</evidence>
<dbReference type="KEGG" id="pfer:IRI77_22550"/>
<keyword evidence="5 10" id="KW-0418">Kinase</keyword>
<dbReference type="InterPro" id="IPR008271">
    <property type="entry name" value="Ser/Thr_kinase_AS"/>
</dbReference>
<feature type="domain" description="Protein kinase" evidence="9">
    <location>
        <begin position="9"/>
        <end position="266"/>
    </location>
</feature>
<dbReference type="EC" id="2.7.11.1" evidence="1"/>
<sequence>MTTRTIGNYRFTRQLGAGGMGAVFEAVDVMVDRRVAIKMLHSEIARQPDLIERFKVEAATLAKLNHPCTATLFSFFRDGDDYYMVMEFVPGRTLDQILKTSGPLPVDSAVSVIQQVLQGLAHAHRTGVLHRDIKPANIMISDDGHVKVTDFGIARVLGSSRLTRMGSVIGTLEYLAPERIRFEEADSRSDIYSTGVVLFEALAGRAPFLGASDREVLQAHLEQPPPSLRALGVNCAPELEAVVGRALAKKADDRFQSADEFREALLAVPVAARKPTRLASDEPSAPPPPETRLAAVAQPGPSAVRKSQLPLLAGVLAIAVVAAASGVWVLQHSAPPPPPQPPVEVVRNQPPPQQQAPSLPPGSLDAPASIAPAGSITPILNEPTPVQPVAPSRPALTPEPRKKVALPPLNAAVPETKPVEPAERPRAAAPPPVETPAPAPAPTPAAPARPTVRALRDVRTIFVEKMDNDLDVYLRIEIAEQLAGFLSVVQHKEEADAVLSGRSEDTATTGSKVTGGYLGIKDQARGAVTLRDRGGHVDLWSGEAGDKSLIIGAVKRGGSRKVAERLVGNLKKAIKSTR</sequence>
<dbReference type="InterPro" id="IPR000719">
    <property type="entry name" value="Prot_kinase_dom"/>
</dbReference>
<dbReference type="PANTHER" id="PTHR43289:SF6">
    <property type="entry name" value="SERINE_THREONINE-PROTEIN KINASE NEKL-3"/>
    <property type="match status" value="1"/>
</dbReference>
<feature type="region of interest" description="Disordered" evidence="8">
    <location>
        <begin position="333"/>
        <end position="451"/>
    </location>
</feature>
<dbReference type="PROSITE" id="PS00107">
    <property type="entry name" value="PROTEIN_KINASE_ATP"/>
    <property type="match status" value="1"/>
</dbReference>
<accession>A0A7S7SIL7</accession>
<keyword evidence="6 7" id="KW-0067">ATP-binding</keyword>
<dbReference type="Gene3D" id="3.30.200.20">
    <property type="entry name" value="Phosphorylase Kinase, domain 1"/>
    <property type="match status" value="1"/>
</dbReference>
<dbReference type="PANTHER" id="PTHR43289">
    <property type="entry name" value="MITOGEN-ACTIVATED PROTEIN KINASE KINASE KINASE 20-RELATED"/>
    <property type="match status" value="1"/>
</dbReference>
<dbReference type="AlphaFoldDB" id="A0A7S7SIL7"/>
<dbReference type="SMART" id="SM00220">
    <property type="entry name" value="S_TKc"/>
    <property type="match status" value="1"/>
</dbReference>
<evidence type="ECO:0000256" key="1">
    <source>
        <dbReference type="ARBA" id="ARBA00012513"/>
    </source>
</evidence>
<dbReference type="GO" id="GO:0004674">
    <property type="term" value="F:protein serine/threonine kinase activity"/>
    <property type="evidence" value="ECO:0007669"/>
    <property type="project" value="UniProtKB-KW"/>
</dbReference>
<dbReference type="Gene3D" id="1.10.510.10">
    <property type="entry name" value="Transferase(Phosphotransferase) domain 1"/>
    <property type="match status" value="1"/>
</dbReference>
<evidence type="ECO:0000256" key="4">
    <source>
        <dbReference type="ARBA" id="ARBA00022741"/>
    </source>
</evidence>
<keyword evidence="11" id="KW-1185">Reference proteome</keyword>
<dbReference type="InterPro" id="IPR011009">
    <property type="entry name" value="Kinase-like_dom_sf"/>
</dbReference>
<evidence type="ECO:0000256" key="2">
    <source>
        <dbReference type="ARBA" id="ARBA00022527"/>
    </source>
</evidence>
<keyword evidence="4 7" id="KW-0547">Nucleotide-binding</keyword>
<feature type="compositionally biased region" description="Pro residues" evidence="8">
    <location>
        <begin position="428"/>
        <end position="447"/>
    </location>
</feature>
<dbReference type="FunFam" id="1.10.510.10:FF:000021">
    <property type="entry name" value="Serine/threonine protein kinase"/>
    <property type="match status" value="1"/>
</dbReference>
<evidence type="ECO:0000313" key="11">
    <source>
        <dbReference type="Proteomes" id="UP000593892"/>
    </source>
</evidence>
<dbReference type="SUPFAM" id="SSF56112">
    <property type="entry name" value="Protein kinase-like (PK-like)"/>
    <property type="match status" value="1"/>
</dbReference>
<dbReference type="GO" id="GO:0005524">
    <property type="term" value="F:ATP binding"/>
    <property type="evidence" value="ECO:0007669"/>
    <property type="project" value="UniProtKB-UniRule"/>
</dbReference>
<feature type="binding site" evidence="7">
    <location>
        <position position="38"/>
    </location>
    <ligand>
        <name>ATP</name>
        <dbReference type="ChEBI" id="CHEBI:30616"/>
    </ligand>
</feature>
<reference evidence="10 11" key="1">
    <citation type="submission" date="2020-10" db="EMBL/GenBank/DDBJ databases">
        <title>Complete genome sequence of Paludibaculum fermentans P105T, a facultatively anaerobic acidobacterium capable of dissimilatory Fe(III) reduction.</title>
        <authorList>
            <person name="Dedysh S.N."/>
            <person name="Beletsky A.V."/>
            <person name="Kulichevskaya I.S."/>
            <person name="Mardanov A.V."/>
            <person name="Ravin N.V."/>
        </authorList>
    </citation>
    <scope>NUCLEOTIDE SEQUENCE [LARGE SCALE GENOMIC DNA]</scope>
    <source>
        <strain evidence="10 11">P105</strain>
    </source>
</reference>
<dbReference type="EMBL" id="CP063849">
    <property type="protein sequence ID" value="QOY85596.1"/>
    <property type="molecule type" value="Genomic_DNA"/>
</dbReference>
<keyword evidence="2 10" id="KW-0723">Serine/threonine-protein kinase</keyword>
<dbReference type="InterPro" id="IPR017441">
    <property type="entry name" value="Protein_kinase_ATP_BS"/>
</dbReference>
<evidence type="ECO:0000256" key="7">
    <source>
        <dbReference type="PROSITE-ProRule" id="PRU10141"/>
    </source>
</evidence>
<evidence type="ECO:0000259" key="9">
    <source>
        <dbReference type="PROSITE" id="PS50011"/>
    </source>
</evidence>
<gene>
    <name evidence="10" type="ORF">IRI77_22550</name>
</gene>
<dbReference type="RefSeq" id="WP_194447266.1">
    <property type="nucleotide sequence ID" value="NZ_CP063849.1"/>
</dbReference>
<protein>
    <recommendedName>
        <fullName evidence="1">non-specific serine/threonine protein kinase</fullName>
        <ecNumber evidence="1">2.7.11.1</ecNumber>
    </recommendedName>
</protein>
<dbReference type="Pfam" id="PF00069">
    <property type="entry name" value="Pkinase"/>
    <property type="match status" value="1"/>
</dbReference>
<evidence type="ECO:0000256" key="3">
    <source>
        <dbReference type="ARBA" id="ARBA00022679"/>
    </source>
</evidence>
<organism evidence="10 11">
    <name type="scientific">Paludibaculum fermentans</name>
    <dbReference type="NCBI Taxonomy" id="1473598"/>
    <lineage>
        <taxon>Bacteria</taxon>
        <taxon>Pseudomonadati</taxon>
        <taxon>Acidobacteriota</taxon>
        <taxon>Terriglobia</taxon>
        <taxon>Bryobacterales</taxon>
        <taxon>Bryobacteraceae</taxon>
        <taxon>Paludibaculum</taxon>
    </lineage>
</organism>
<evidence type="ECO:0000256" key="6">
    <source>
        <dbReference type="ARBA" id="ARBA00022840"/>
    </source>
</evidence>
<dbReference type="CDD" id="cd14014">
    <property type="entry name" value="STKc_PknB_like"/>
    <property type="match status" value="1"/>
</dbReference>
<feature type="compositionally biased region" description="Pro residues" evidence="8">
    <location>
        <begin position="349"/>
        <end position="360"/>
    </location>
</feature>